<dbReference type="STRING" id="1469948.GCA_000732725_02425"/>
<dbReference type="RefSeq" id="WP_051869536.1">
    <property type="nucleotide sequence ID" value="NZ_JPNB01000002.1"/>
</dbReference>
<dbReference type="SUPFAM" id="SSF159501">
    <property type="entry name" value="EreA/ChaN-like"/>
    <property type="match status" value="1"/>
</dbReference>
<dbReference type="PROSITE" id="PS51257">
    <property type="entry name" value="PROKAR_LIPOPROTEIN"/>
    <property type="match status" value="1"/>
</dbReference>
<accession>A0A4V2QCR1</accession>
<comment type="caution">
    <text evidence="1">The sequence shown here is derived from an EMBL/GenBank/DDBJ whole genome shotgun (WGS) entry which is preliminary data.</text>
</comment>
<organism evidence="1 2">
    <name type="scientific">Kineothrix alysoides</name>
    <dbReference type="NCBI Taxonomy" id="1469948"/>
    <lineage>
        <taxon>Bacteria</taxon>
        <taxon>Bacillati</taxon>
        <taxon>Bacillota</taxon>
        <taxon>Clostridia</taxon>
        <taxon>Lachnospirales</taxon>
        <taxon>Lachnospiraceae</taxon>
        <taxon>Kineothrix</taxon>
    </lineage>
</organism>
<dbReference type="InterPro" id="IPR052036">
    <property type="entry name" value="Hydrolase/PRTase-associated"/>
</dbReference>
<gene>
    <name evidence="1" type="ORF">EDD76_101345</name>
</gene>
<evidence type="ECO:0000313" key="1">
    <source>
        <dbReference type="EMBL" id="TCL61247.1"/>
    </source>
</evidence>
<proteinExistence type="predicted"/>
<dbReference type="OrthoDB" id="9810066at2"/>
<dbReference type="Gene3D" id="3.30.1870.10">
    <property type="entry name" value="EreA-like, domain 2"/>
    <property type="match status" value="1"/>
</dbReference>
<dbReference type="InterPro" id="IPR007815">
    <property type="entry name" value="Emycin_Estase"/>
</dbReference>
<dbReference type="CDD" id="cd14728">
    <property type="entry name" value="Ere-like"/>
    <property type="match status" value="1"/>
</dbReference>
<dbReference type="Pfam" id="PF05139">
    <property type="entry name" value="Erythro_esteras"/>
    <property type="match status" value="1"/>
</dbReference>
<dbReference type="Proteomes" id="UP000295718">
    <property type="component" value="Unassembled WGS sequence"/>
</dbReference>
<sequence length="424" mass="47393">MKIIERLVTVVFSILLIGTFTGCGKESNTPDYTLLQPYIIDVEEAELPNSGIISLGEATHGNKDFTVLKLEVFRQLVEQSDIRAFALEGDFGGCQKVNQYIRTGDGSAAEAAAEIGFAIYRTEEMTALLDWMREYNTGKQEKDQIRFYGYDMQRYDNNKEELVVLLGQVLPKLAVEYEDVLSGISDDTMFDLDKSTVEKAIPQLEVLDGKLESQKDTIVAEIGEKEYDMCRALSACLLQNTRLRTANNYGTLRDGYMAEHVAWIYEYEMKYFGAEGIFITGHNGHIGKSTATVGTKKSMGQILNERFGETYYAVGTEFGSSRFLAPDSSGERREFSIENKGDGRLAVLLAQSEKASLFLDLDAAAQDNTLFAYLERPQSMSSIGEYFSDIHSLSEKGYTQRLSPLKSYNALIYVRAASPSTMLE</sequence>
<evidence type="ECO:0000313" key="2">
    <source>
        <dbReference type="Proteomes" id="UP000295718"/>
    </source>
</evidence>
<reference evidence="1 2" key="1">
    <citation type="submission" date="2019-03" db="EMBL/GenBank/DDBJ databases">
        <title>Genomic Encyclopedia of Type Strains, Phase IV (KMG-IV): sequencing the most valuable type-strain genomes for metagenomic binning, comparative biology and taxonomic classification.</title>
        <authorList>
            <person name="Goeker M."/>
        </authorList>
    </citation>
    <scope>NUCLEOTIDE SEQUENCE [LARGE SCALE GENOMIC DNA]</scope>
    <source>
        <strain evidence="1 2">DSM 100556</strain>
    </source>
</reference>
<dbReference type="Gene3D" id="1.20.1440.30">
    <property type="entry name" value="Biosynthetic Protein domain"/>
    <property type="match status" value="1"/>
</dbReference>
<dbReference type="AlphaFoldDB" id="A0A4V2QCR1"/>
<dbReference type="EMBL" id="SLUO01000001">
    <property type="protein sequence ID" value="TCL61247.1"/>
    <property type="molecule type" value="Genomic_DNA"/>
</dbReference>
<keyword evidence="2" id="KW-1185">Reference proteome</keyword>
<dbReference type="GO" id="GO:0046677">
    <property type="term" value="P:response to antibiotic"/>
    <property type="evidence" value="ECO:0007669"/>
    <property type="project" value="InterPro"/>
</dbReference>
<name>A0A4V2QCR1_9FIRM</name>
<dbReference type="PANTHER" id="PTHR31299:SF0">
    <property type="entry name" value="ESTERASE, PUTATIVE (AFU_ORTHOLOGUE AFUA_1G05850)-RELATED"/>
    <property type="match status" value="1"/>
</dbReference>
<protein>
    <submittedName>
        <fullName evidence="1">Erythromycin esterase</fullName>
    </submittedName>
</protein>
<dbReference type="Gene3D" id="3.40.1660.10">
    <property type="entry name" value="EreA-like (biosynthetic domain)"/>
    <property type="match status" value="1"/>
</dbReference>
<dbReference type="PANTHER" id="PTHR31299">
    <property type="entry name" value="ESTERASE, PUTATIVE (AFU_ORTHOLOGUE AFUA_1G05850)-RELATED"/>
    <property type="match status" value="1"/>
</dbReference>